<evidence type="ECO:0000256" key="1">
    <source>
        <dbReference type="SAM" id="MobiDB-lite"/>
    </source>
</evidence>
<reference evidence="2 3" key="1">
    <citation type="journal article" date="2014" name="Nat. Genet.">
        <title>Genome sequence of the hot pepper provides insights into the evolution of pungency in Capsicum species.</title>
        <authorList>
            <person name="Kim S."/>
            <person name="Park M."/>
            <person name="Yeom S.I."/>
            <person name="Kim Y.M."/>
            <person name="Lee J.M."/>
            <person name="Lee H.A."/>
            <person name="Seo E."/>
            <person name="Choi J."/>
            <person name="Cheong K."/>
            <person name="Kim K.T."/>
            <person name="Jung K."/>
            <person name="Lee G.W."/>
            <person name="Oh S.K."/>
            <person name="Bae C."/>
            <person name="Kim S.B."/>
            <person name="Lee H.Y."/>
            <person name="Kim S.Y."/>
            <person name="Kim M.S."/>
            <person name="Kang B.C."/>
            <person name="Jo Y.D."/>
            <person name="Yang H.B."/>
            <person name="Jeong H.J."/>
            <person name="Kang W.H."/>
            <person name="Kwon J.K."/>
            <person name="Shin C."/>
            <person name="Lim J.Y."/>
            <person name="Park J.H."/>
            <person name="Huh J.H."/>
            <person name="Kim J.S."/>
            <person name="Kim B.D."/>
            <person name="Cohen O."/>
            <person name="Paran I."/>
            <person name="Suh M.C."/>
            <person name="Lee S.B."/>
            <person name="Kim Y.K."/>
            <person name="Shin Y."/>
            <person name="Noh S.J."/>
            <person name="Park J."/>
            <person name="Seo Y.S."/>
            <person name="Kwon S.Y."/>
            <person name="Kim H.A."/>
            <person name="Park J.M."/>
            <person name="Kim H.J."/>
            <person name="Choi S.B."/>
            <person name="Bosland P.W."/>
            <person name="Reeves G."/>
            <person name="Jo S.H."/>
            <person name="Lee B.W."/>
            <person name="Cho H.T."/>
            <person name="Choi H.S."/>
            <person name="Lee M.S."/>
            <person name="Yu Y."/>
            <person name="Do Choi Y."/>
            <person name="Park B.S."/>
            <person name="van Deynze A."/>
            <person name="Ashrafi H."/>
            <person name="Hill T."/>
            <person name="Kim W.T."/>
            <person name="Pai H.S."/>
            <person name="Ahn H.K."/>
            <person name="Yeam I."/>
            <person name="Giovannoni J.J."/>
            <person name="Rose J.K."/>
            <person name="Sorensen I."/>
            <person name="Lee S.J."/>
            <person name="Kim R.W."/>
            <person name="Choi I.Y."/>
            <person name="Choi B.S."/>
            <person name="Lim J.S."/>
            <person name="Lee Y.H."/>
            <person name="Choi D."/>
        </authorList>
    </citation>
    <scope>NUCLEOTIDE SEQUENCE [LARGE SCALE GENOMIC DNA]</scope>
    <source>
        <strain evidence="3">cv. CM334</strain>
    </source>
</reference>
<accession>A0A2G3A230</accession>
<evidence type="ECO:0000313" key="3">
    <source>
        <dbReference type="Proteomes" id="UP000222542"/>
    </source>
</evidence>
<reference evidence="2 3" key="2">
    <citation type="journal article" date="2017" name="Genome Biol.">
        <title>New reference genome sequences of hot pepper reveal the massive evolution of plant disease-resistance genes by retroduplication.</title>
        <authorList>
            <person name="Kim S."/>
            <person name="Park J."/>
            <person name="Yeom S.I."/>
            <person name="Kim Y.M."/>
            <person name="Seo E."/>
            <person name="Kim K.T."/>
            <person name="Kim M.S."/>
            <person name="Lee J.M."/>
            <person name="Cheong K."/>
            <person name="Shin H.S."/>
            <person name="Kim S.B."/>
            <person name="Han K."/>
            <person name="Lee J."/>
            <person name="Park M."/>
            <person name="Lee H.A."/>
            <person name="Lee H.Y."/>
            <person name="Lee Y."/>
            <person name="Oh S."/>
            <person name="Lee J.H."/>
            <person name="Choi E."/>
            <person name="Choi E."/>
            <person name="Lee S.E."/>
            <person name="Jeon J."/>
            <person name="Kim H."/>
            <person name="Choi G."/>
            <person name="Song H."/>
            <person name="Lee J."/>
            <person name="Lee S.C."/>
            <person name="Kwon J.K."/>
            <person name="Lee H.Y."/>
            <person name="Koo N."/>
            <person name="Hong Y."/>
            <person name="Kim R.W."/>
            <person name="Kang W.H."/>
            <person name="Huh J.H."/>
            <person name="Kang B.C."/>
            <person name="Yang T.J."/>
            <person name="Lee Y.H."/>
            <person name="Bennetzen J.L."/>
            <person name="Choi D."/>
        </authorList>
    </citation>
    <scope>NUCLEOTIDE SEQUENCE [LARGE SCALE GENOMIC DNA]</scope>
    <source>
        <strain evidence="3">cv. CM334</strain>
    </source>
</reference>
<keyword evidence="3" id="KW-1185">Reference proteome</keyword>
<name>A0A2G3A230_CAPAN</name>
<gene>
    <name evidence="2" type="ORF">T459_10390</name>
</gene>
<sequence length="124" mass="14307">MNRSHQSIEDEDVNVSDGEEDHYVEDDVEEEEGPMHDDSYTEEQYTTGSIEGMELSRTVKRSLVVHDITGLRPSKSMRLLEVKAGGPERMRCTPKDCRNYILQQQRLRTLSSDAATLHRFFVDM</sequence>
<proteinExistence type="predicted"/>
<dbReference type="Gramene" id="PHT88284">
    <property type="protein sequence ID" value="PHT88284"/>
    <property type="gene ID" value="T459_10390"/>
</dbReference>
<dbReference type="EMBL" id="AYRZ02000003">
    <property type="protein sequence ID" value="PHT88284.1"/>
    <property type="molecule type" value="Genomic_DNA"/>
</dbReference>
<organism evidence="2 3">
    <name type="scientific">Capsicum annuum</name>
    <name type="common">Capsicum pepper</name>
    <dbReference type="NCBI Taxonomy" id="4072"/>
    <lineage>
        <taxon>Eukaryota</taxon>
        <taxon>Viridiplantae</taxon>
        <taxon>Streptophyta</taxon>
        <taxon>Embryophyta</taxon>
        <taxon>Tracheophyta</taxon>
        <taxon>Spermatophyta</taxon>
        <taxon>Magnoliopsida</taxon>
        <taxon>eudicotyledons</taxon>
        <taxon>Gunneridae</taxon>
        <taxon>Pentapetalae</taxon>
        <taxon>asterids</taxon>
        <taxon>lamiids</taxon>
        <taxon>Solanales</taxon>
        <taxon>Solanaceae</taxon>
        <taxon>Solanoideae</taxon>
        <taxon>Capsiceae</taxon>
        <taxon>Capsicum</taxon>
    </lineage>
</organism>
<comment type="caution">
    <text evidence="2">The sequence shown here is derived from an EMBL/GenBank/DDBJ whole genome shotgun (WGS) entry which is preliminary data.</text>
</comment>
<protein>
    <submittedName>
        <fullName evidence="2">Uncharacterized protein</fullName>
    </submittedName>
</protein>
<dbReference type="AlphaFoldDB" id="A0A2G3A230"/>
<feature type="region of interest" description="Disordered" evidence="1">
    <location>
        <begin position="1"/>
        <end position="53"/>
    </location>
</feature>
<dbReference type="Proteomes" id="UP000222542">
    <property type="component" value="Unassembled WGS sequence"/>
</dbReference>
<evidence type="ECO:0000313" key="2">
    <source>
        <dbReference type="EMBL" id="PHT88284.1"/>
    </source>
</evidence>
<feature type="compositionally biased region" description="Acidic residues" evidence="1">
    <location>
        <begin position="9"/>
        <end position="32"/>
    </location>
</feature>